<feature type="transmembrane region" description="Helical" evidence="6">
    <location>
        <begin position="197"/>
        <end position="221"/>
    </location>
</feature>
<feature type="transmembrane region" description="Helical" evidence="6">
    <location>
        <begin position="42"/>
        <end position="62"/>
    </location>
</feature>
<comment type="subcellular location">
    <subcellularLocation>
        <location evidence="1">Membrane</location>
        <topology evidence="1">Multi-pass membrane protein</topology>
    </subcellularLocation>
</comment>
<dbReference type="PANTHER" id="PTHR10383">
    <property type="entry name" value="SERINE INCORPORATOR"/>
    <property type="match status" value="1"/>
</dbReference>
<feature type="chain" id="PRO_5036767936" evidence="7">
    <location>
        <begin position="24"/>
        <end position="250"/>
    </location>
</feature>
<dbReference type="Pfam" id="PF03348">
    <property type="entry name" value="Serinc"/>
    <property type="match status" value="1"/>
</dbReference>
<dbReference type="AlphaFoldDB" id="A0A914XRQ5"/>
<dbReference type="PANTHER" id="PTHR10383:SF9">
    <property type="entry name" value="SERINE INCORPORATOR, ISOFORM F"/>
    <property type="match status" value="1"/>
</dbReference>
<comment type="similarity">
    <text evidence="2">Belongs to the TDE1 family.</text>
</comment>
<evidence type="ECO:0000256" key="4">
    <source>
        <dbReference type="ARBA" id="ARBA00022989"/>
    </source>
</evidence>
<keyword evidence="3 6" id="KW-0812">Transmembrane</keyword>
<feature type="transmembrane region" description="Helical" evidence="6">
    <location>
        <begin position="157"/>
        <end position="177"/>
    </location>
</feature>
<sequence>MGALLAAPACAASMACCFGSAACSLCCAACPSAKNSTSTRIMYALMLFVGTFVACLMLVPGIQQKLADNRWFCAGLDQVGMECTHATGFQAVYRLCFAMAIFFLFMMLLMLRVRSSSDFRSKFQNGFWFFKYIILTGITIGFFYIRSEHFSGPVMWFGLTGGFLFILIQLVLIVDFAHGIAESWVEKYEETESRSCYIGLLSFTFTCFGLAIACIVLMFVFYTRGDETTSCSLNKFFISFNLILCFIISV</sequence>
<evidence type="ECO:0000256" key="3">
    <source>
        <dbReference type="ARBA" id="ARBA00022692"/>
    </source>
</evidence>
<organism evidence="8 9">
    <name type="scientific">Plectus sambesii</name>
    <dbReference type="NCBI Taxonomy" id="2011161"/>
    <lineage>
        <taxon>Eukaryota</taxon>
        <taxon>Metazoa</taxon>
        <taxon>Ecdysozoa</taxon>
        <taxon>Nematoda</taxon>
        <taxon>Chromadorea</taxon>
        <taxon>Plectida</taxon>
        <taxon>Plectina</taxon>
        <taxon>Plectoidea</taxon>
        <taxon>Plectidae</taxon>
        <taxon>Plectus</taxon>
    </lineage>
</organism>
<feature type="transmembrane region" description="Helical" evidence="6">
    <location>
        <begin position="126"/>
        <end position="145"/>
    </location>
</feature>
<protein>
    <submittedName>
        <fullName evidence="9">Uncharacterized protein</fullName>
    </submittedName>
</protein>
<evidence type="ECO:0000313" key="8">
    <source>
        <dbReference type="Proteomes" id="UP000887566"/>
    </source>
</evidence>
<reference evidence="9" key="1">
    <citation type="submission" date="2022-11" db="UniProtKB">
        <authorList>
            <consortium name="WormBaseParasite"/>
        </authorList>
    </citation>
    <scope>IDENTIFICATION</scope>
</reference>
<keyword evidence="5 6" id="KW-0472">Membrane</keyword>
<evidence type="ECO:0000256" key="2">
    <source>
        <dbReference type="ARBA" id="ARBA00006665"/>
    </source>
</evidence>
<evidence type="ECO:0000256" key="1">
    <source>
        <dbReference type="ARBA" id="ARBA00004141"/>
    </source>
</evidence>
<dbReference type="Proteomes" id="UP000887566">
    <property type="component" value="Unplaced"/>
</dbReference>
<keyword evidence="8" id="KW-1185">Reference proteome</keyword>
<evidence type="ECO:0000313" key="9">
    <source>
        <dbReference type="WBParaSite" id="PSAMB.scaffold9812size4602.g32784.t1"/>
    </source>
</evidence>
<accession>A0A914XRQ5</accession>
<keyword evidence="4 6" id="KW-1133">Transmembrane helix</keyword>
<feature type="transmembrane region" description="Helical" evidence="6">
    <location>
        <begin position="91"/>
        <end position="111"/>
    </location>
</feature>
<dbReference type="InterPro" id="IPR005016">
    <property type="entry name" value="TDE1/TMS"/>
</dbReference>
<name>A0A914XRQ5_9BILA</name>
<feature type="signal peptide" evidence="7">
    <location>
        <begin position="1"/>
        <end position="23"/>
    </location>
</feature>
<keyword evidence="7" id="KW-0732">Signal</keyword>
<dbReference type="WBParaSite" id="PSAMB.scaffold9812size4602.g32784.t1">
    <property type="protein sequence ID" value="PSAMB.scaffold9812size4602.g32784.t1"/>
    <property type="gene ID" value="PSAMB.scaffold9812size4602.g32784"/>
</dbReference>
<evidence type="ECO:0000256" key="5">
    <source>
        <dbReference type="ARBA" id="ARBA00023136"/>
    </source>
</evidence>
<evidence type="ECO:0000256" key="7">
    <source>
        <dbReference type="SAM" id="SignalP"/>
    </source>
</evidence>
<dbReference type="GO" id="GO:0016020">
    <property type="term" value="C:membrane"/>
    <property type="evidence" value="ECO:0007669"/>
    <property type="project" value="UniProtKB-SubCell"/>
</dbReference>
<proteinExistence type="inferred from homology"/>
<evidence type="ECO:0000256" key="6">
    <source>
        <dbReference type="SAM" id="Phobius"/>
    </source>
</evidence>